<evidence type="ECO:0000313" key="1">
    <source>
        <dbReference type="EMBL" id="GAI29086.1"/>
    </source>
</evidence>
<dbReference type="GO" id="GO:0008233">
    <property type="term" value="F:peptidase activity"/>
    <property type="evidence" value="ECO:0007669"/>
    <property type="project" value="InterPro"/>
</dbReference>
<feature type="non-terminal residue" evidence="1">
    <location>
        <position position="43"/>
    </location>
</feature>
<protein>
    <recommendedName>
        <fullName evidence="2">Hydrogenase maturation protease</fullName>
    </recommendedName>
</protein>
<dbReference type="EMBL" id="BARV01023234">
    <property type="protein sequence ID" value="GAI29086.1"/>
    <property type="molecule type" value="Genomic_DNA"/>
</dbReference>
<comment type="caution">
    <text evidence="1">The sequence shown here is derived from an EMBL/GenBank/DDBJ whole genome shotgun (WGS) entry which is preliminary data.</text>
</comment>
<gene>
    <name evidence="1" type="ORF">S06H3_38153</name>
</gene>
<proteinExistence type="predicted"/>
<sequence>MKTLILGLGNPILSDDGIGLRVARALQSKCNQPEVTVMETGMA</sequence>
<dbReference type="AlphaFoldDB" id="X1NFV5"/>
<dbReference type="SUPFAM" id="SSF53163">
    <property type="entry name" value="HybD-like"/>
    <property type="match status" value="1"/>
</dbReference>
<reference evidence="1" key="1">
    <citation type="journal article" date="2014" name="Front. Microbiol.">
        <title>High frequency of phylogenetically diverse reductive dehalogenase-homologous genes in deep subseafloor sedimentary metagenomes.</title>
        <authorList>
            <person name="Kawai M."/>
            <person name="Futagami T."/>
            <person name="Toyoda A."/>
            <person name="Takaki Y."/>
            <person name="Nishi S."/>
            <person name="Hori S."/>
            <person name="Arai W."/>
            <person name="Tsubouchi T."/>
            <person name="Morono Y."/>
            <person name="Uchiyama I."/>
            <person name="Ito T."/>
            <person name="Fujiyama A."/>
            <person name="Inagaki F."/>
            <person name="Takami H."/>
        </authorList>
    </citation>
    <scope>NUCLEOTIDE SEQUENCE</scope>
    <source>
        <strain evidence="1">Expedition CK06-06</strain>
    </source>
</reference>
<dbReference type="GO" id="GO:0008047">
    <property type="term" value="F:enzyme activator activity"/>
    <property type="evidence" value="ECO:0007669"/>
    <property type="project" value="InterPro"/>
</dbReference>
<dbReference type="PRINTS" id="PR00446">
    <property type="entry name" value="HYDRGNUPTAKE"/>
</dbReference>
<evidence type="ECO:0008006" key="2">
    <source>
        <dbReference type="Google" id="ProtNLM"/>
    </source>
</evidence>
<accession>X1NFV5</accession>
<name>X1NFV5_9ZZZZ</name>
<dbReference type="InterPro" id="IPR023430">
    <property type="entry name" value="Pept_HybD-like_dom_sf"/>
</dbReference>
<dbReference type="Gene3D" id="3.40.50.1450">
    <property type="entry name" value="HybD-like"/>
    <property type="match status" value="1"/>
</dbReference>
<organism evidence="1">
    <name type="scientific">marine sediment metagenome</name>
    <dbReference type="NCBI Taxonomy" id="412755"/>
    <lineage>
        <taxon>unclassified sequences</taxon>
        <taxon>metagenomes</taxon>
        <taxon>ecological metagenomes</taxon>
    </lineage>
</organism>
<dbReference type="InterPro" id="IPR000671">
    <property type="entry name" value="Peptidase_A31"/>
</dbReference>